<comment type="caution">
    <text evidence="2">The sequence shown here is derived from an EMBL/GenBank/DDBJ whole genome shotgun (WGS) entry which is preliminary data.</text>
</comment>
<dbReference type="PANTHER" id="PTHR46331:SF2">
    <property type="entry name" value="VALACYCLOVIR HYDROLASE"/>
    <property type="match status" value="1"/>
</dbReference>
<dbReference type="InParanoid" id="A0A1Y2PAC3"/>
<evidence type="ECO:0000313" key="3">
    <source>
        <dbReference type="Proteomes" id="UP000194221"/>
    </source>
</evidence>
<dbReference type="AlphaFoldDB" id="A0A1Y2PAC3"/>
<dbReference type="Pfam" id="PF00561">
    <property type="entry name" value="Abhydrolase_1"/>
    <property type="match status" value="1"/>
</dbReference>
<dbReference type="FunCoup" id="A0A1Y2PAC3">
    <property type="interactions" value="179"/>
</dbReference>
<dbReference type="PANTHER" id="PTHR46331">
    <property type="entry name" value="VALACYCLOVIR HYDROLASE"/>
    <property type="match status" value="1"/>
</dbReference>
<evidence type="ECO:0000313" key="2">
    <source>
        <dbReference type="EMBL" id="OSY87382.1"/>
    </source>
</evidence>
<dbReference type="STRING" id="1635173.WH52_11785"/>
<keyword evidence="3" id="KW-1185">Reference proteome</keyword>
<feature type="domain" description="AB hydrolase-1" evidence="1">
    <location>
        <begin position="49"/>
        <end position="153"/>
    </location>
</feature>
<dbReference type="Gene3D" id="3.40.50.1820">
    <property type="entry name" value="alpha/beta hydrolase"/>
    <property type="match status" value="1"/>
</dbReference>
<dbReference type="SUPFAM" id="SSF53474">
    <property type="entry name" value="alpha/beta-Hydrolases"/>
    <property type="match status" value="1"/>
</dbReference>
<dbReference type="EMBL" id="LAPZ01000012">
    <property type="protein sequence ID" value="OSY87382.1"/>
    <property type="molecule type" value="Genomic_DNA"/>
</dbReference>
<dbReference type="GO" id="GO:0017171">
    <property type="term" value="F:serine hydrolase activity"/>
    <property type="evidence" value="ECO:0007669"/>
    <property type="project" value="TreeGrafter"/>
</dbReference>
<reference evidence="2 3" key="1">
    <citation type="submission" date="2015-03" db="EMBL/GenBank/DDBJ databases">
        <title>Genome sequence of Tenacibaculum sp. S2-2, isolated from intestinal microbiota of sea cucumber, Apostichopus japonicas.</title>
        <authorList>
            <person name="Shao Z."/>
            <person name="Wang L."/>
            <person name="Li X."/>
        </authorList>
    </citation>
    <scope>NUCLEOTIDE SEQUENCE [LARGE SCALE GENOMIC DNA]</scope>
    <source>
        <strain evidence="2 3">S2-2</strain>
    </source>
</reference>
<dbReference type="Proteomes" id="UP000194221">
    <property type="component" value="Unassembled WGS sequence"/>
</dbReference>
<dbReference type="InterPro" id="IPR029058">
    <property type="entry name" value="AB_hydrolase_fold"/>
</dbReference>
<accession>A0A1Y2PAC3</accession>
<protein>
    <recommendedName>
        <fullName evidence="1">AB hydrolase-1 domain-containing protein</fullName>
    </recommendedName>
</protein>
<organism evidence="2 3">
    <name type="scientific">Tenacibaculum holothuriorum</name>
    <dbReference type="NCBI Taxonomy" id="1635173"/>
    <lineage>
        <taxon>Bacteria</taxon>
        <taxon>Pseudomonadati</taxon>
        <taxon>Bacteroidota</taxon>
        <taxon>Flavobacteriia</taxon>
        <taxon>Flavobacteriales</taxon>
        <taxon>Flavobacteriaceae</taxon>
        <taxon>Tenacibaculum</taxon>
    </lineage>
</organism>
<name>A0A1Y2PAC3_9FLAO</name>
<proteinExistence type="predicted"/>
<evidence type="ECO:0000259" key="1">
    <source>
        <dbReference type="Pfam" id="PF00561"/>
    </source>
</evidence>
<sequence length="274" mass="31265">MLFLFVFQFSIINAQKKFSTPYGNNKEEGKFAKVNGTKIYYEEYGTGEPLLIIHSCGTDIKAMEYQIDYFKSKYRVIAADSRGQGKSELNTKELTYNQMATDMEALVKHLKLDTINILGWSDGGIIALKMGINNNVKINKIITMGANLRPDTTAINKWAHKQVREMHSQSIKMIKKGDKSKNWETELLLDKLLLNQPNITHTELQKITAPVLLMIGDRDIIKNEHAVEIFDNIKKSQLCIMPGTNHGAPRNNAKMFNEIANIFLTNKFDYNEEN</sequence>
<dbReference type="InterPro" id="IPR000073">
    <property type="entry name" value="AB_hydrolase_1"/>
</dbReference>
<gene>
    <name evidence="2" type="ORF">WH52_11785</name>
</gene>